<gene>
    <name evidence="2 4" type="ORF">P152DRAFT_225706</name>
</gene>
<accession>A0A6G1FRD0</accession>
<proteinExistence type="predicted"/>
<reference evidence="4" key="2">
    <citation type="submission" date="2020-04" db="EMBL/GenBank/DDBJ databases">
        <authorList>
            <consortium name="NCBI Genome Project"/>
        </authorList>
    </citation>
    <scope>NUCLEOTIDE SEQUENCE</scope>
    <source>
        <strain evidence="4">CBS 781.70</strain>
    </source>
</reference>
<keyword evidence="3" id="KW-1185">Reference proteome</keyword>
<feature type="region of interest" description="Disordered" evidence="1">
    <location>
        <begin position="81"/>
        <end position="101"/>
    </location>
</feature>
<dbReference type="EMBL" id="ML975186">
    <property type="protein sequence ID" value="KAF1808286.1"/>
    <property type="molecule type" value="Genomic_DNA"/>
</dbReference>
<name>A0A6G1FRD0_9PEZI</name>
<feature type="compositionally biased region" description="Low complexity" evidence="1">
    <location>
        <begin position="48"/>
        <end position="58"/>
    </location>
</feature>
<feature type="compositionally biased region" description="Polar residues" evidence="1">
    <location>
        <begin position="81"/>
        <end position="95"/>
    </location>
</feature>
<reference evidence="4" key="3">
    <citation type="submission" date="2025-04" db="UniProtKB">
        <authorList>
            <consortium name="RefSeq"/>
        </authorList>
    </citation>
    <scope>IDENTIFICATION</scope>
    <source>
        <strain evidence="4">CBS 781.70</strain>
    </source>
</reference>
<sequence>MATTCLLPFLLIRCLEPERRDVDSRQPLAIYPKKSIFQWERRRRSSHQGRQGRQGRQGQAEHGTYSTRLPSYADVSATNGLSKLTSRPTSPQSRSAKQRSFKDSTIHASEVFLDGGLDRGFCVIRCIGQDVHVFDRSGKPRFGMSSINLTRCVNRMARASGIARPKTLSLVVCGFQLNLSYEFDI</sequence>
<feature type="region of interest" description="Disordered" evidence="1">
    <location>
        <begin position="40"/>
        <end position="69"/>
    </location>
</feature>
<evidence type="ECO:0000313" key="3">
    <source>
        <dbReference type="Proteomes" id="UP000504638"/>
    </source>
</evidence>
<organism evidence="2">
    <name type="scientific">Eremomyces bilateralis CBS 781.70</name>
    <dbReference type="NCBI Taxonomy" id="1392243"/>
    <lineage>
        <taxon>Eukaryota</taxon>
        <taxon>Fungi</taxon>
        <taxon>Dikarya</taxon>
        <taxon>Ascomycota</taxon>
        <taxon>Pezizomycotina</taxon>
        <taxon>Dothideomycetes</taxon>
        <taxon>Dothideomycetes incertae sedis</taxon>
        <taxon>Eremomycetales</taxon>
        <taxon>Eremomycetaceae</taxon>
        <taxon>Eremomyces</taxon>
    </lineage>
</organism>
<reference evidence="2 4" key="1">
    <citation type="submission" date="2020-01" db="EMBL/GenBank/DDBJ databases">
        <authorList>
            <consortium name="DOE Joint Genome Institute"/>
            <person name="Haridas S."/>
            <person name="Albert R."/>
            <person name="Binder M."/>
            <person name="Bloem J."/>
            <person name="Labutti K."/>
            <person name="Salamov A."/>
            <person name="Andreopoulos B."/>
            <person name="Baker S.E."/>
            <person name="Barry K."/>
            <person name="Bills G."/>
            <person name="Bluhm B.H."/>
            <person name="Cannon C."/>
            <person name="Castanera R."/>
            <person name="Culley D.E."/>
            <person name="Daum C."/>
            <person name="Ezra D."/>
            <person name="Gonzalez J.B."/>
            <person name="Henrissat B."/>
            <person name="Kuo A."/>
            <person name="Liang C."/>
            <person name="Lipzen A."/>
            <person name="Lutzoni F."/>
            <person name="Magnuson J."/>
            <person name="Mondo S."/>
            <person name="Nolan M."/>
            <person name="Ohm R."/>
            <person name="Pangilinan J."/>
            <person name="Park H.-J."/>
            <person name="Ramirez L."/>
            <person name="Alfaro M."/>
            <person name="Sun H."/>
            <person name="Tritt A."/>
            <person name="Yoshinaga Y."/>
            <person name="Zwiers L.-H."/>
            <person name="Turgeon B.G."/>
            <person name="Goodwin S.B."/>
            <person name="Spatafora J.W."/>
            <person name="Crous P.W."/>
            <person name="Grigoriev I.V."/>
        </authorList>
    </citation>
    <scope>NUCLEOTIDE SEQUENCE</scope>
    <source>
        <strain evidence="2 4">CBS 781.70</strain>
    </source>
</reference>
<evidence type="ECO:0000256" key="1">
    <source>
        <dbReference type="SAM" id="MobiDB-lite"/>
    </source>
</evidence>
<protein>
    <submittedName>
        <fullName evidence="2 4">Uncharacterized protein</fullName>
    </submittedName>
</protein>
<evidence type="ECO:0000313" key="2">
    <source>
        <dbReference type="EMBL" id="KAF1808286.1"/>
    </source>
</evidence>
<dbReference type="AlphaFoldDB" id="A0A6G1FRD0"/>
<dbReference type="GeneID" id="54415090"/>
<evidence type="ECO:0000313" key="4">
    <source>
        <dbReference type="RefSeq" id="XP_033529917.1"/>
    </source>
</evidence>
<dbReference type="RefSeq" id="XP_033529917.1">
    <property type="nucleotide sequence ID" value="XM_033674520.1"/>
</dbReference>
<dbReference type="Proteomes" id="UP000504638">
    <property type="component" value="Unplaced"/>
</dbReference>